<feature type="region of interest" description="Disordered" evidence="7">
    <location>
        <begin position="1028"/>
        <end position="1073"/>
    </location>
</feature>
<dbReference type="EMBL" id="QYZD01000002">
    <property type="protein sequence ID" value="RJG25951.1"/>
    <property type="molecule type" value="Genomic_DNA"/>
</dbReference>
<evidence type="ECO:0000313" key="10">
    <source>
        <dbReference type="EMBL" id="RJG25951.1"/>
    </source>
</evidence>
<sequence length="1598" mass="174147">MTKSQHTQAATGLEIAVIGMAGRFPGARSIEEYWDNLKSGKESVHFFSDEELEAAGVDPGLIRNPRYVKAKAVVPDAEWFDSDFFDYSPREAEVIDPQLRIFHECAWEALEHAGYDSEQTNGAIGLFAGASASIYWQLVAMLSRSESTAEQFAALALSDKDFLSTRIAHKLNLKGPSVNVDSACSTSLLAIHMACRALLTGECRMALAGGVTVTVPRTEGYLYEEGMVSSPDGHCRAFDAKAKGTVGGEGAGIVVLKPLKQALADGDCIYAVIKGSASNNDGTRKVGFSAPSIEGQAEVIRAAQRMGRIAPESISYVEAHGTGTALGDPVEIEALKLAFQTENTGFCRIGSVKTNIGHLNSAAGVAAFIKTVLSLHHKQLPPSLHFDAPNPKIDFANSPFVVNTELIPWTNEHYPLRAGVSSFGIGGTNIHVVLEEAPSQPDGDEGRAAQLVLLSAKTESGLEQASARLCAYMREHPGIPLSGVAYTLQIGRRAFRHRRMFVCSTAEEARELLETMPPERVHSRSCDNDQARLVFMFPGQGAQYVNMGLDLYHREPDFREAVARCCDIVRPLLDVNLKELLYPAGNDAAADCAERLKQTDVTQPVMFIFSYALAQLLMKWGLKPSALIGHSAGEYVAACLAGVMTLEEALELITLRGRLMHSMPPGAMLSVPLPEQELKPLLDEGVSVAAVNGASLCVASGTHDGIDRLERQLAEAGHACSRLHTSHAFHSAMMEPIMEPFRRKVSGMTLRAPAIPFISNVSGTWITAEEAVDPEYWVRHVRGTVRFADGLRELLRDGKAVFVEVGPGNALSAFVRRHPDKTARHAAVNLVRHPKEQARDDDYLLQQVGRLWLEGARPDWKAFHAGERRKRTALPTYPFERRRYWVDPPFEIDVLKQGLARKPTSDSRPQDSAGFAKKNTVGEWLYAPMWERSLLQEETGSERSGSLWVVFSPEDGVIPRLVACMREAGRDVVVVYPSDSFSQLNDRAYRIDPGEAEHYERLLRTLAEGERQPDRIIHAWLAAEAGNAAEGGNSAEAGEAEETGKAAERGKAAEGESVKDREPALAGQTDTRIPSAGDRVLERGYYSLLALARAIGSCGLQEELHLAVVTSNMQEVTGDERLQPEQAAAIGACLVIPQEYGNVRCRSIDITDSLWPSEPERQQALAERLHAEIAAPSEDLFVAYRGAYRWVQKYARLPSPAADTGLRKHGVYLITGGLGGIGLTLAEHLAKTVEAKLILVGRSGLEGEEAADKRKKIDEFEGYGSEVLICQADVCDEARMEQVAAEAVARFGAIHGVIHAAGVSDGALIQRRTREMDERALAAKVNGTRVLDRVLAGMRLDFLVLCSSLTTALGGVGQAGYCAANAYLDAYACSKRARGGTHVVAIAWDGWQTVGMAAAAEQEIAALTAHAGVRAQGPDKLTRLLPEEGVAVFRQALASRRPQVLVSTTDLLLRVHTARASSLHSLMDKERNGTGPQAARPDVRTAYAPPEDELEQTMADLWRDYLGIDQVGLHDNFFELGATSLDIIQMNTKLQRALGREVAVVDMFSHPTIHSLAESLRRAAHKETVPPEATADRSERIDDGKNRLKQRLQKRERT</sequence>
<dbReference type="SUPFAM" id="SSF47336">
    <property type="entry name" value="ACP-like"/>
    <property type="match status" value="1"/>
</dbReference>
<dbReference type="Gene3D" id="3.30.70.250">
    <property type="entry name" value="Malonyl-CoA ACP transacylase, ACP-binding"/>
    <property type="match status" value="1"/>
</dbReference>
<feature type="domain" description="Carrier" evidence="8">
    <location>
        <begin position="1489"/>
        <end position="1564"/>
    </location>
</feature>
<keyword evidence="2" id="KW-0597">Phosphoprotein</keyword>
<evidence type="ECO:0000256" key="2">
    <source>
        <dbReference type="ARBA" id="ARBA00022553"/>
    </source>
</evidence>
<dbReference type="InterPro" id="IPR001227">
    <property type="entry name" value="Ac_transferase_dom_sf"/>
</dbReference>
<gene>
    <name evidence="10" type="ORF">DQX05_03360</name>
</gene>
<dbReference type="Pfam" id="PF08659">
    <property type="entry name" value="KR"/>
    <property type="match status" value="1"/>
</dbReference>
<dbReference type="Pfam" id="PF00109">
    <property type="entry name" value="ketoacyl-synt"/>
    <property type="match status" value="1"/>
</dbReference>
<evidence type="ECO:0000256" key="3">
    <source>
        <dbReference type="ARBA" id="ARBA00022679"/>
    </source>
</evidence>
<dbReference type="Gene3D" id="3.40.366.10">
    <property type="entry name" value="Malonyl-Coenzyme A Acyl Carrier Protein, domain 2"/>
    <property type="match status" value="1"/>
</dbReference>
<keyword evidence="1" id="KW-0596">Phosphopantetheine</keyword>
<dbReference type="InterPro" id="IPR009081">
    <property type="entry name" value="PP-bd_ACP"/>
</dbReference>
<keyword evidence="3" id="KW-0808">Transferase</keyword>
<reference evidence="10 11" key="1">
    <citation type="submission" date="2018-09" db="EMBL/GenBank/DDBJ databases">
        <title>Paenibacillus SK2017-BO5.</title>
        <authorList>
            <person name="Piskunova J.V."/>
            <person name="Dubiley S.A."/>
            <person name="Severinov K.V."/>
        </authorList>
    </citation>
    <scope>NUCLEOTIDE SEQUENCE [LARGE SCALE GENOMIC DNA]</scope>
    <source>
        <strain evidence="10 11">BO5</strain>
    </source>
</reference>
<dbReference type="Pfam" id="PF22621">
    <property type="entry name" value="CurL-like_PKS_C"/>
    <property type="match status" value="1"/>
</dbReference>
<accession>A0A3A3GP62</accession>
<evidence type="ECO:0000256" key="6">
    <source>
        <dbReference type="ARBA" id="ARBA00023268"/>
    </source>
</evidence>
<evidence type="ECO:0000256" key="7">
    <source>
        <dbReference type="SAM" id="MobiDB-lite"/>
    </source>
</evidence>
<name>A0A3A3GP62_PANTH</name>
<dbReference type="SMART" id="SM00822">
    <property type="entry name" value="PKS_KR"/>
    <property type="match status" value="1"/>
</dbReference>
<dbReference type="SUPFAM" id="SSF51735">
    <property type="entry name" value="NAD(P)-binding Rossmann-fold domains"/>
    <property type="match status" value="2"/>
</dbReference>
<dbReference type="InterPro" id="IPR036291">
    <property type="entry name" value="NAD(P)-bd_dom_sf"/>
</dbReference>
<evidence type="ECO:0000259" key="8">
    <source>
        <dbReference type="PROSITE" id="PS50075"/>
    </source>
</evidence>
<evidence type="ECO:0000259" key="9">
    <source>
        <dbReference type="PROSITE" id="PS52004"/>
    </source>
</evidence>
<dbReference type="PANTHER" id="PTHR43775:SF51">
    <property type="entry name" value="INACTIVE PHENOLPHTHIOCEROL SYNTHESIS POLYKETIDE SYNTHASE TYPE I PKS1-RELATED"/>
    <property type="match status" value="1"/>
</dbReference>
<feature type="compositionally biased region" description="Basic and acidic residues" evidence="7">
    <location>
        <begin position="1042"/>
        <end position="1063"/>
    </location>
</feature>
<dbReference type="SMART" id="SM00825">
    <property type="entry name" value="PKS_KS"/>
    <property type="match status" value="1"/>
</dbReference>
<dbReference type="GO" id="GO:0006633">
    <property type="term" value="P:fatty acid biosynthetic process"/>
    <property type="evidence" value="ECO:0007669"/>
    <property type="project" value="InterPro"/>
</dbReference>
<dbReference type="Gene3D" id="3.40.50.720">
    <property type="entry name" value="NAD(P)-binding Rossmann-like Domain"/>
    <property type="match status" value="1"/>
</dbReference>
<dbReference type="FunFam" id="3.40.47.10:FF:000042">
    <property type="entry name" value="Polyketide synthase Pks13"/>
    <property type="match status" value="1"/>
</dbReference>
<dbReference type="Proteomes" id="UP000266177">
    <property type="component" value="Unassembled WGS sequence"/>
</dbReference>
<dbReference type="InterPro" id="IPR013968">
    <property type="entry name" value="PKS_KR"/>
</dbReference>
<dbReference type="CDD" id="cd08953">
    <property type="entry name" value="KR_2_SDR_x"/>
    <property type="match status" value="1"/>
</dbReference>
<dbReference type="InterPro" id="IPR014043">
    <property type="entry name" value="Acyl_transferase_dom"/>
</dbReference>
<dbReference type="PROSITE" id="PS50075">
    <property type="entry name" value="CARRIER"/>
    <property type="match status" value="1"/>
</dbReference>
<dbReference type="OrthoDB" id="9765680at2"/>
<dbReference type="PROSITE" id="PS52004">
    <property type="entry name" value="KS3_2"/>
    <property type="match status" value="1"/>
</dbReference>
<dbReference type="Pfam" id="PF00550">
    <property type="entry name" value="PP-binding"/>
    <property type="match status" value="1"/>
</dbReference>
<dbReference type="SMART" id="SM00827">
    <property type="entry name" value="PKS_AT"/>
    <property type="match status" value="1"/>
</dbReference>
<dbReference type="RefSeq" id="WP_119790881.1">
    <property type="nucleotide sequence ID" value="NZ_QYZD01000002.1"/>
</dbReference>
<dbReference type="Pfam" id="PF00698">
    <property type="entry name" value="Acyl_transf_1"/>
    <property type="match status" value="1"/>
</dbReference>
<dbReference type="Gene3D" id="1.10.1200.10">
    <property type="entry name" value="ACP-like"/>
    <property type="match status" value="1"/>
</dbReference>
<dbReference type="Pfam" id="PF02801">
    <property type="entry name" value="Ketoacyl-synt_C"/>
    <property type="match status" value="1"/>
</dbReference>
<dbReference type="Pfam" id="PF21394">
    <property type="entry name" value="Beta-ketacyl_N"/>
    <property type="match status" value="1"/>
</dbReference>
<feature type="region of interest" description="Disordered" evidence="7">
    <location>
        <begin position="1561"/>
        <end position="1598"/>
    </location>
</feature>
<keyword evidence="5" id="KW-0443">Lipid metabolism</keyword>
<proteinExistence type="predicted"/>
<dbReference type="InterPro" id="IPR036736">
    <property type="entry name" value="ACP-like_sf"/>
</dbReference>
<dbReference type="InterPro" id="IPR014031">
    <property type="entry name" value="Ketoacyl_synth_C"/>
</dbReference>
<comment type="caution">
    <text evidence="10">The sequence shown here is derived from an EMBL/GenBank/DDBJ whole genome shotgun (WGS) entry which is preliminary data.</text>
</comment>
<dbReference type="InterPro" id="IPR018201">
    <property type="entry name" value="Ketoacyl_synth_AS"/>
</dbReference>
<dbReference type="FunFam" id="1.10.1200.10:FF:000016">
    <property type="entry name" value="Non-ribosomal peptide synthase"/>
    <property type="match status" value="1"/>
</dbReference>
<dbReference type="PROSITE" id="PS00606">
    <property type="entry name" value="KS3_1"/>
    <property type="match status" value="1"/>
</dbReference>
<dbReference type="InterPro" id="IPR050091">
    <property type="entry name" value="PKS_NRPS_Biosynth_Enz"/>
</dbReference>
<feature type="domain" description="Ketosynthase family 3 (KS3)" evidence="9">
    <location>
        <begin position="12"/>
        <end position="436"/>
    </location>
</feature>
<keyword evidence="6" id="KW-0511">Multifunctional enzyme</keyword>
<dbReference type="InterPro" id="IPR016035">
    <property type="entry name" value="Acyl_Trfase/lysoPLipase"/>
</dbReference>
<feature type="compositionally biased region" description="Basic and acidic residues" evidence="7">
    <location>
        <begin position="1561"/>
        <end position="1586"/>
    </location>
</feature>
<evidence type="ECO:0000256" key="4">
    <source>
        <dbReference type="ARBA" id="ARBA00022832"/>
    </source>
</evidence>
<dbReference type="GO" id="GO:0031177">
    <property type="term" value="F:phosphopantetheine binding"/>
    <property type="evidence" value="ECO:0007669"/>
    <property type="project" value="InterPro"/>
</dbReference>
<dbReference type="GO" id="GO:0044550">
    <property type="term" value="P:secondary metabolite biosynthetic process"/>
    <property type="evidence" value="ECO:0007669"/>
    <property type="project" value="UniProtKB-ARBA"/>
</dbReference>
<feature type="compositionally biased region" description="Low complexity" evidence="7">
    <location>
        <begin position="1028"/>
        <end position="1037"/>
    </location>
</feature>
<evidence type="ECO:0000256" key="1">
    <source>
        <dbReference type="ARBA" id="ARBA00022450"/>
    </source>
</evidence>
<dbReference type="CDD" id="cd00833">
    <property type="entry name" value="PKS"/>
    <property type="match status" value="1"/>
</dbReference>
<evidence type="ECO:0000313" key="11">
    <source>
        <dbReference type="Proteomes" id="UP000266177"/>
    </source>
</evidence>
<dbReference type="InterPro" id="IPR016039">
    <property type="entry name" value="Thiolase-like"/>
</dbReference>
<dbReference type="InterPro" id="IPR014030">
    <property type="entry name" value="Ketoacyl_synth_N"/>
</dbReference>
<dbReference type="SUPFAM" id="SSF55048">
    <property type="entry name" value="Probable ACP-binding domain of malonyl-CoA ACP transacylase"/>
    <property type="match status" value="1"/>
</dbReference>
<keyword evidence="4" id="KW-0276">Fatty acid metabolism</keyword>
<dbReference type="InterPro" id="IPR049490">
    <property type="entry name" value="C883_1060-like_KR_N"/>
</dbReference>
<dbReference type="InterPro" id="IPR016036">
    <property type="entry name" value="Malonyl_transacylase_ACP-bd"/>
</dbReference>
<protein>
    <submittedName>
        <fullName evidence="10">SDR family NAD(P)-dependent oxidoreductase</fullName>
    </submittedName>
</protein>
<dbReference type="InterPro" id="IPR020806">
    <property type="entry name" value="PKS_PP-bd"/>
</dbReference>
<dbReference type="SMART" id="SM00823">
    <property type="entry name" value="PKS_PP"/>
    <property type="match status" value="1"/>
</dbReference>
<dbReference type="InterPro" id="IPR020841">
    <property type="entry name" value="PKS_Beta-ketoAc_synthase_dom"/>
</dbReference>
<dbReference type="SUPFAM" id="SSF52151">
    <property type="entry name" value="FabD/lysophospholipase-like"/>
    <property type="match status" value="1"/>
</dbReference>
<dbReference type="Gene3D" id="3.40.47.10">
    <property type="match status" value="1"/>
</dbReference>
<dbReference type="GO" id="GO:0004312">
    <property type="term" value="F:fatty acid synthase activity"/>
    <property type="evidence" value="ECO:0007669"/>
    <property type="project" value="TreeGrafter"/>
</dbReference>
<dbReference type="PANTHER" id="PTHR43775">
    <property type="entry name" value="FATTY ACID SYNTHASE"/>
    <property type="match status" value="1"/>
</dbReference>
<dbReference type="GO" id="GO:0004315">
    <property type="term" value="F:3-oxoacyl-[acyl-carrier-protein] synthase activity"/>
    <property type="evidence" value="ECO:0007669"/>
    <property type="project" value="InterPro"/>
</dbReference>
<dbReference type="SUPFAM" id="SSF53901">
    <property type="entry name" value="Thiolase-like"/>
    <property type="match status" value="1"/>
</dbReference>
<dbReference type="InterPro" id="IPR057326">
    <property type="entry name" value="KR_dom"/>
</dbReference>
<dbReference type="Gene3D" id="3.30.70.3290">
    <property type="match status" value="1"/>
</dbReference>
<evidence type="ECO:0000256" key="5">
    <source>
        <dbReference type="ARBA" id="ARBA00023098"/>
    </source>
</evidence>
<organism evidence="10 11">
    <name type="scientific">Paenibacillus thiaminolyticus</name>
    <name type="common">Bacillus thiaminolyticus</name>
    <dbReference type="NCBI Taxonomy" id="49283"/>
    <lineage>
        <taxon>Bacteria</taxon>
        <taxon>Bacillati</taxon>
        <taxon>Bacillota</taxon>
        <taxon>Bacilli</taxon>
        <taxon>Bacillales</taxon>
        <taxon>Paenibacillaceae</taxon>
        <taxon>Paenibacillus</taxon>
    </lineage>
</organism>